<evidence type="ECO:0000256" key="4">
    <source>
        <dbReference type="ARBA" id="ARBA00023136"/>
    </source>
</evidence>
<evidence type="ECO:0000313" key="9">
    <source>
        <dbReference type="Proteomes" id="UP001385951"/>
    </source>
</evidence>
<evidence type="ECO:0000313" key="8">
    <source>
        <dbReference type="EMBL" id="KAK7696007.1"/>
    </source>
</evidence>
<evidence type="ECO:0000256" key="5">
    <source>
        <dbReference type="SAM" id="MobiDB-lite"/>
    </source>
</evidence>
<evidence type="ECO:0000259" key="7">
    <source>
        <dbReference type="PROSITE" id="PS51503"/>
    </source>
</evidence>
<dbReference type="GO" id="GO:0005739">
    <property type="term" value="C:mitochondrion"/>
    <property type="evidence" value="ECO:0007669"/>
    <property type="project" value="UniProtKB-SubCell"/>
</dbReference>
<organism evidence="8 9">
    <name type="scientific">Cerrena zonata</name>
    <dbReference type="NCBI Taxonomy" id="2478898"/>
    <lineage>
        <taxon>Eukaryota</taxon>
        <taxon>Fungi</taxon>
        <taxon>Dikarya</taxon>
        <taxon>Basidiomycota</taxon>
        <taxon>Agaricomycotina</taxon>
        <taxon>Agaricomycetes</taxon>
        <taxon>Polyporales</taxon>
        <taxon>Cerrenaceae</taxon>
        <taxon>Cerrena</taxon>
    </lineage>
</organism>
<dbReference type="Proteomes" id="UP001385951">
    <property type="component" value="Unassembled WGS sequence"/>
</dbReference>
<evidence type="ECO:0000256" key="1">
    <source>
        <dbReference type="ARBA" id="ARBA00004173"/>
    </source>
</evidence>
<evidence type="ECO:0000256" key="6">
    <source>
        <dbReference type="SAM" id="Phobius"/>
    </source>
</evidence>
<feature type="compositionally biased region" description="Basic and acidic residues" evidence="5">
    <location>
        <begin position="175"/>
        <end position="195"/>
    </location>
</feature>
<dbReference type="GO" id="GO:0033617">
    <property type="term" value="P:mitochondrial respiratory chain complex IV assembly"/>
    <property type="evidence" value="ECO:0007669"/>
    <property type="project" value="TreeGrafter"/>
</dbReference>
<feature type="domain" description="HIG1" evidence="7">
    <location>
        <begin position="90"/>
        <end position="181"/>
    </location>
</feature>
<comment type="caution">
    <text evidence="8">The sequence shown here is derived from an EMBL/GenBank/DDBJ whole genome shotgun (WGS) entry which is preliminary data.</text>
</comment>
<evidence type="ECO:0000256" key="3">
    <source>
        <dbReference type="ARBA" id="ARBA00022989"/>
    </source>
</evidence>
<keyword evidence="2 6" id="KW-0812">Transmembrane</keyword>
<dbReference type="PANTHER" id="PTHR28018:SF3">
    <property type="entry name" value="RESPIRATORY SUPERCOMPLEX FACTOR 2, MITOCHONDRIAL"/>
    <property type="match status" value="1"/>
</dbReference>
<dbReference type="EMBL" id="JASBNA010000001">
    <property type="protein sequence ID" value="KAK7696007.1"/>
    <property type="molecule type" value="Genomic_DNA"/>
</dbReference>
<comment type="subcellular location">
    <subcellularLocation>
        <location evidence="1">Mitochondrion</location>
    </subcellularLocation>
</comment>
<name>A0AAW0GTJ8_9APHY</name>
<keyword evidence="4 6" id="KW-0472">Membrane</keyword>
<feature type="transmembrane region" description="Helical" evidence="6">
    <location>
        <begin position="21"/>
        <end position="38"/>
    </location>
</feature>
<proteinExistence type="predicted"/>
<feature type="region of interest" description="Disordered" evidence="5">
    <location>
        <begin position="175"/>
        <end position="211"/>
    </location>
</feature>
<accession>A0AAW0GTJ8</accession>
<keyword evidence="3 6" id="KW-1133">Transmembrane helix</keyword>
<dbReference type="InterPro" id="IPR007667">
    <property type="entry name" value="Hypoxia_induced_domain"/>
</dbReference>
<keyword evidence="9" id="KW-1185">Reference proteome</keyword>
<dbReference type="PANTHER" id="PTHR28018">
    <property type="entry name" value="RESPIRATORY SUPERCOMPLEX FACTOR 2, MITOCHONDRIAL"/>
    <property type="match status" value="1"/>
</dbReference>
<feature type="transmembrane region" description="Helical" evidence="6">
    <location>
        <begin position="50"/>
        <end position="69"/>
    </location>
</feature>
<reference evidence="8 9" key="1">
    <citation type="submission" date="2022-09" db="EMBL/GenBank/DDBJ databases">
        <authorList>
            <person name="Palmer J.M."/>
        </authorList>
    </citation>
    <scope>NUCLEOTIDE SEQUENCE [LARGE SCALE GENOMIC DNA]</scope>
    <source>
        <strain evidence="8 9">DSM 7382</strain>
    </source>
</reference>
<feature type="transmembrane region" description="Helical" evidence="6">
    <location>
        <begin position="148"/>
        <end position="169"/>
    </location>
</feature>
<dbReference type="InterPro" id="IPR040153">
    <property type="entry name" value="Rcf2"/>
</dbReference>
<protein>
    <recommendedName>
        <fullName evidence="7">HIG1 domain-containing protein</fullName>
    </recommendedName>
</protein>
<dbReference type="Pfam" id="PF04588">
    <property type="entry name" value="HIG_1_N"/>
    <property type="match status" value="1"/>
</dbReference>
<dbReference type="AlphaFoldDB" id="A0AAW0GTJ8"/>
<feature type="transmembrane region" description="Helical" evidence="6">
    <location>
        <begin position="118"/>
        <end position="136"/>
    </location>
</feature>
<sequence length="211" mass="23976">MKIITQEERDAQQRATVSGGAKGFFGGLTAALPVSYLLHRRWPYYQHLPLSLKALGVVVIVVPSFVISAERAGQRFEREQWTGMGKIELETIQSREQARWDSMTLGQKVRDVAVRHEYGMIGGGWAASMLVAWGMIMRNPYQSIPQKIVQARMWAQGLTIGVLIAAGVLTHSMRTKQEDEGPVRHLPADHSWRDIVEEEQREEELQKQQKR</sequence>
<gene>
    <name evidence="8" type="ORF">QCA50_000647</name>
</gene>
<dbReference type="PROSITE" id="PS51503">
    <property type="entry name" value="HIG1"/>
    <property type="match status" value="1"/>
</dbReference>
<evidence type="ECO:0000256" key="2">
    <source>
        <dbReference type="ARBA" id="ARBA00022692"/>
    </source>
</evidence>